<accession>A0A8C2LYD4</accession>
<evidence type="ECO:0000313" key="2">
    <source>
        <dbReference type="Proteomes" id="UP000694386"/>
    </source>
</evidence>
<dbReference type="Proteomes" id="UP000694386">
    <property type="component" value="Unplaced"/>
</dbReference>
<reference evidence="1" key="2">
    <citation type="submission" date="2025-09" db="UniProtKB">
        <authorList>
            <consortium name="Ensembl"/>
        </authorList>
    </citation>
    <scope>IDENTIFICATION</scope>
</reference>
<organism evidence="1 2">
    <name type="scientific">Cricetulus griseus</name>
    <name type="common">Chinese hamster</name>
    <name type="synonym">Cricetulus barabensis griseus</name>
    <dbReference type="NCBI Taxonomy" id="10029"/>
    <lineage>
        <taxon>Eukaryota</taxon>
        <taxon>Metazoa</taxon>
        <taxon>Chordata</taxon>
        <taxon>Craniata</taxon>
        <taxon>Vertebrata</taxon>
        <taxon>Euteleostomi</taxon>
        <taxon>Mammalia</taxon>
        <taxon>Eutheria</taxon>
        <taxon>Euarchontoglires</taxon>
        <taxon>Glires</taxon>
        <taxon>Rodentia</taxon>
        <taxon>Myomorpha</taxon>
        <taxon>Muroidea</taxon>
        <taxon>Cricetidae</taxon>
        <taxon>Cricetinae</taxon>
        <taxon>Cricetulus</taxon>
    </lineage>
</organism>
<reference evidence="1" key="1">
    <citation type="submission" date="2025-08" db="UniProtKB">
        <authorList>
            <consortium name="Ensembl"/>
        </authorList>
    </citation>
    <scope>IDENTIFICATION</scope>
</reference>
<proteinExistence type="predicted"/>
<protein>
    <submittedName>
        <fullName evidence="1">Uncharacterized protein</fullName>
    </submittedName>
</protein>
<name>A0A8C2LYD4_CRIGR</name>
<gene>
    <name evidence="1" type="primary">Timm10b</name>
</gene>
<sequence length="178" mass="20511">MEQQQQQLRNRCVPSLHHRALDAEEVGTVGTPERPVYTAVLGSSSILTTASWPLTSTSCPPLSSAASRTTRLPRPCQVLLQNNPETRHQAASHRLPQERRCLDGLLYEPWACRNLYRKIEPESWALLLLFLEPINRVFTLVDFLGRNLFMSTYWYQPLFCHLVPIFSPQPWQLRNCLL</sequence>
<dbReference type="AlphaFoldDB" id="A0A8C2LYD4"/>
<evidence type="ECO:0000313" key="1">
    <source>
        <dbReference type="Ensembl" id="ENSCGRP00001009344.1"/>
    </source>
</evidence>
<dbReference type="Ensembl" id="ENSCGRT00001013547.1">
    <property type="protein sequence ID" value="ENSCGRP00001009344.1"/>
    <property type="gene ID" value="ENSCGRG00001011475.1"/>
</dbReference>